<sequence length="597" mass="64748">MAEPPSSPPTDLSSPESAVAYYKAQYEQLEHELAEFQASSQELEAELEKDVEAAETRERSLQEKVESLGFEVDEWKTKYKQAKTEAGAAQNTLQKEITTLRDANRTLQLKLRDIEVQNDDFERQARNTSSSFEDLESKYNVAIERAVMMEEEMKLGEQERESLRIETQRLRDELSDLKIEAEILQDKLRKRQLTSLTTDITAPNSPSLAGSPTSTASSPMITTPPDTKSVSTTDTVSETPTPPSPPISEASGSARPVIKTPMNPPKSKIKMPSGDSSTTPKPTARYPLSSSVQSSRGPTGPTSSSRARNATPSVIRNAKAKAPATRGMPNSTSLTHIRTLTAQMQKLERRVQSARSKLPAPVSTPPRASPRNVSALDQNFMPPSVTIRSRKRTSASTASNSSVAAEDTPSSTKHVARLSTSGISRLSFGPLPNREGSDSRPSSRASTSSGFVRPDRPLSRTDIARPVSRASLTGARTPLGHYSQSQIAESRRPRSSIGGNFSASHGHGHSQSVSHIDLDEARELDFGTPSRRNTLSKADLEGSAIPAPKGIPRRKSGGLGMSALPRRSISGQKSSEKGESMQPPGRPRKLSEVGETY</sequence>
<feature type="coiled-coil region" evidence="7">
    <location>
        <begin position="19"/>
        <end position="187"/>
    </location>
</feature>
<dbReference type="AlphaFoldDB" id="A0A2J6RPQ9"/>
<dbReference type="GO" id="GO:0008017">
    <property type="term" value="F:microtubule binding"/>
    <property type="evidence" value="ECO:0007669"/>
    <property type="project" value="InterPro"/>
</dbReference>
<evidence type="ECO:0000313" key="11">
    <source>
        <dbReference type="Proteomes" id="UP000235786"/>
    </source>
</evidence>
<dbReference type="Pfam" id="PF04880">
    <property type="entry name" value="NUDE_C"/>
    <property type="match status" value="1"/>
</dbReference>
<dbReference type="InterPro" id="IPR006964">
    <property type="entry name" value="NUDE_dom"/>
</dbReference>
<feature type="compositionally biased region" description="Low complexity" evidence="8">
    <location>
        <begin position="439"/>
        <end position="449"/>
    </location>
</feature>
<evidence type="ECO:0000256" key="8">
    <source>
        <dbReference type="SAM" id="MobiDB-lite"/>
    </source>
</evidence>
<dbReference type="GO" id="GO:0007020">
    <property type="term" value="P:microtubule nucleation"/>
    <property type="evidence" value="ECO:0007669"/>
    <property type="project" value="TreeGrafter"/>
</dbReference>
<evidence type="ECO:0000256" key="7">
    <source>
        <dbReference type="SAM" id="Coils"/>
    </source>
</evidence>
<feature type="compositionally biased region" description="Polar residues" evidence="8">
    <location>
        <begin position="408"/>
        <end position="424"/>
    </location>
</feature>
<dbReference type="Proteomes" id="UP000235786">
    <property type="component" value="Unassembled WGS sequence"/>
</dbReference>
<dbReference type="OrthoDB" id="5877028at2759"/>
<dbReference type="PANTHER" id="PTHR10921:SF1">
    <property type="entry name" value="NUCLEAR DISTRIBUTION PROTEIN NUDE HOMOLOG"/>
    <property type="match status" value="1"/>
</dbReference>
<evidence type="ECO:0000256" key="2">
    <source>
        <dbReference type="ARBA" id="ARBA00007429"/>
    </source>
</evidence>
<dbReference type="GO" id="GO:0007059">
    <property type="term" value="P:chromosome segregation"/>
    <property type="evidence" value="ECO:0007669"/>
    <property type="project" value="TreeGrafter"/>
</dbReference>
<evidence type="ECO:0000256" key="1">
    <source>
        <dbReference type="ARBA" id="ARBA00004245"/>
    </source>
</evidence>
<feature type="domain" description="NUDE" evidence="9">
    <location>
        <begin position="131"/>
        <end position="302"/>
    </location>
</feature>
<protein>
    <recommendedName>
        <fullName evidence="9">NUDE domain-containing protein</fullName>
    </recommendedName>
</protein>
<feature type="compositionally biased region" description="Polar residues" evidence="8">
    <location>
        <begin position="328"/>
        <end position="344"/>
    </location>
</feature>
<dbReference type="EMBL" id="KZ613945">
    <property type="protein sequence ID" value="PMD40497.1"/>
    <property type="molecule type" value="Genomic_DNA"/>
</dbReference>
<dbReference type="STRING" id="1149755.A0A2J6RPQ9"/>
<keyword evidence="3" id="KW-0963">Cytoplasm</keyword>
<keyword evidence="6" id="KW-0206">Cytoskeleton</keyword>
<dbReference type="GO" id="GO:0047496">
    <property type="term" value="P:vesicle transport along microtubule"/>
    <property type="evidence" value="ECO:0007669"/>
    <property type="project" value="TreeGrafter"/>
</dbReference>
<dbReference type="GO" id="GO:0000132">
    <property type="term" value="P:establishment of mitotic spindle orientation"/>
    <property type="evidence" value="ECO:0007669"/>
    <property type="project" value="TreeGrafter"/>
</dbReference>
<feature type="compositionally biased region" description="Low complexity" evidence="8">
    <location>
        <begin position="223"/>
        <end position="239"/>
    </location>
</feature>
<proteinExistence type="inferred from homology"/>
<evidence type="ECO:0000259" key="9">
    <source>
        <dbReference type="Pfam" id="PF04880"/>
    </source>
</evidence>
<dbReference type="Gene3D" id="6.10.250.1080">
    <property type="match status" value="1"/>
</dbReference>
<feature type="compositionally biased region" description="Polar residues" evidence="8">
    <location>
        <begin position="197"/>
        <end position="221"/>
    </location>
</feature>
<organism evidence="10 11">
    <name type="scientific">Hyaloscypha variabilis (strain UAMH 11265 / GT02V1 / F)</name>
    <name type="common">Meliniomyces variabilis</name>
    <dbReference type="NCBI Taxonomy" id="1149755"/>
    <lineage>
        <taxon>Eukaryota</taxon>
        <taxon>Fungi</taxon>
        <taxon>Dikarya</taxon>
        <taxon>Ascomycota</taxon>
        <taxon>Pezizomycotina</taxon>
        <taxon>Leotiomycetes</taxon>
        <taxon>Helotiales</taxon>
        <taxon>Hyaloscyphaceae</taxon>
        <taxon>Hyaloscypha</taxon>
        <taxon>Hyaloscypha variabilis</taxon>
    </lineage>
</organism>
<name>A0A2J6RPQ9_HYAVF</name>
<comment type="similarity">
    <text evidence="2">Belongs to the nudE family.</text>
</comment>
<dbReference type="PANTHER" id="PTHR10921">
    <property type="entry name" value="NUCLEAR DISTRIBUTION PROTEIN NUDE HOMOLOG 1"/>
    <property type="match status" value="1"/>
</dbReference>
<comment type="subcellular location">
    <subcellularLocation>
        <location evidence="1">Cytoplasm</location>
        <location evidence="1">Cytoskeleton</location>
    </subcellularLocation>
</comment>
<feature type="compositionally biased region" description="Low complexity" evidence="8">
    <location>
        <begin position="394"/>
        <end position="405"/>
    </location>
</feature>
<feature type="compositionally biased region" description="Low complexity" evidence="8">
    <location>
        <begin position="502"/>
        <end position="515"/>
    </location>
</feature>
<reference evidence="10 11" key="1">
    <citation type="submission" date="2016-04" db="EMBL/GenBank/DDBJ databases">
        <title>A degradative enzymes factory behind the ericoid mycorrhizal symbiosis.</title>
        <authorList>
            <consortium name="DOE Joint Genome Institute"/>
            <person name="Martino E."/>
            <person name="Morin E."/>
            <person name="Grelet G."/>
            <person name="Kuo A."/>
            <person name="Kohler A."/>
            <person name="Daghino S."/>
            <person name="Barry K."/>
            <person name="Choi C."/>
            <person name="Cichocki N."/>
            <person name="Clum A."/>
            <person name="Copeland A."/>
            <person name="Hainaut M."/>
            <person name="Haridas S."/>
            <person name="Labutti K."/>
            <person name="Lindquist E."/>
            <person name="Lipzen A."/>
            <person name="Khouja H.-R."/>
            <person name="Murat C."/>
            <person name="Ohm R."/>
            <person name="Olson A."/>
            <person name="Spatafora J."/>
            <person name="Veneault-Fourrey C."/>
            <person name="Henrissat B."/>
            <person name="Grigoriev I."/>
            <person name="Martin F."/>
            <person name="Perotto S."/>
        </authorList>
    </citation>
    <scope>NUCLEOTIDE SEQUENCE [LARGE SCALE GENOMIC DNA]</scope>
    <source>
        <strain evidence="10 11">F</strain>
    </source>
</reference>
<evidence type="ECO:0000256" key="4">
    <source>
        <dbReference type="ARBA" id="ARBA00022701"/>
    </source>
</evidence>
<dbReference type="GO" id="GO:0005874">
    <property type="term" value="C:microtubule"/>
    <property type="evidence" value="ECO:0007669"/>
    <property type="project" value="UniProtKB-KW"/>
</dbReference>
<dbReference type="GO" id="GO:0051642">
    <property type="term" value="P:centrosome localization"/>
    <property type="evidence" value="ECO:0007669"/>
    <property type="project" value="TreeGrafter"/>
</dbReference>
<evidence type="ECO:0000256" key="6">
    <source>
        <dbReference type="ARBA" id="ARBA00023212"/>
    </source>
</evidence>
<evidence type="ECO:0000256" key="5">
    <source>
        <dbReference type="ARBA" id="ARBA00023054"/>
    </source>
</evidence>
<keyword evidence="11" id="KW-1185">Reference proteome</keyword>
<feature type="compositionally biased region" description="Basic and acidic residues" evidence="8">
    <location>
        <begin position="516"/>
        <end position="525"/>
    </location>
</feature>
<keyword evidence="5 7" id="KW-0175">Coiled coil</keyword>
<dbReference type="InterPro" id="IPR033494">
    <property type="entry name" value="NUDE"/>
</dbReference>
<keyword evidence="4" id="KW-0493">Microtubule</keyword>
<evidence type="ECO:0000313" key="10">
    <source>
        <dbReference type="EMBL" id="PMD40497.1"/>
    </source>
</evidence>
<feature type="region of interest" description="Disordered" evidence="8">
    <location>
        <begin position="197"/>
        <end position="597"/>
    </location>
</feature>
<gene>
    <name evidence="10" type="ORF">L207DRAFT_543980</name>
</gene>
<feature type="compositionally biased region" description="Basic and acidic residues" evidence="8">
    <location>
        <begin position="453"/>
        <end position="463"/>
    </location>
</feature>
<accession>A0A2J6RPQ9</accession>
<dbReference type="GO" id="GO:0000776">
    <property type="term" value="C:kinetochore"/>
    <property type="evidence" value="ECO:0007669"/>
    <property type="project" value="TreeGrafter"/>
</dbReference>
<dbReference type="GO" id="GO:0005871">
    <property type="term" value="C:kinesin complex"/>
    <property type="evidence" value="ECO:0007669"/>
    <property type="project" value="TreeGrafter"/>
</dbReference>
<feature type="compositionally biased region" description="Low complexity" evidence="8">
    <location>
        <begin position="294"/>
        <end position="306"/>
    </location>
</feature>
<evidence type="ECO:0000256" key="3">
    <source>
        <dbReference type="ARBA" id="ARBA00022490"/>
    </source>
</evidence>